<evidence type="ECO:0000313" key="3">
    <source>
        <dbReference type="Proteomes" id="UP000799771"/>
    </source>
</evidence>
<dbReference type="RefSeq" id="XP_033525611.1">
    <property type="nucleotide sequence ID" value="XM_033662578.1"/>
</dbReference>
<keyword evidence="3" id="KW-1185">Reference proteome</keyword>
<sequence>MNMNMPHALRSMMSPRHKARRSVAFSNAAPEVRFIPAGYTSWPNGETSVAPSQHEIINAKALTNQAFEAAAAEERLGWDRSRTGRRPVNTDQPRREETYRPREQRARAASESYPASSGGYRVQTQAGTTAPSNARLPRKPVPGSQAPVQYADPRRSAPTLQQSNYGATRPRSRSNVEPGMREPRHYVTDPNPPQVVDKKEPSFVSGLKTAKTFAKKVVKETAEKLDARHSQNG</sequence>
<dbReference type="EMBL" id="ML977503">
    <property type="protein sequence ID" value="KAF2131224.1"/>
    <property type="molecule type" value="Genomic_DNA"/>
</dbReference>
<dbReference type="AlphaFoldDB" id="A0A6A6AJX5"/>
<proteinExistence type="predicted"/>
<accession>A0A6A6AJX5</accession>
<feature type="compositionally biased region" description="Basic and acidic residues" evidence="1">
    <location>
        <begin position="92"/>
        <end position="108"/>
    </location>
</feature>
<protein>
    <submittedName>
        <fullName evidence="2">Uncharacterized protein</fullName>
    </submittedName>
</protein>
<dbReference type="Proteomes" id="UP000799771">
    <property type="component" value="Unassembled WGS sequence"/>
</dbReference>
<feature type="compositionally biased region" description="Polar residues" evidence="1">
    <location>
        <begin position="122"/>
        <end position="132"/>
    </location>
</feature>
<gene>
    <name evidence="2" type="ORF">P153DRAFT_213334</name>
</gene>
<reference evidence="2" key="1">
    <citation type="journal article" date="2020" name="Stud. Mycol.">
        <title>101 Dothideomycetes genomes: a test case for predicting lifestyles and emergence of pathogens.</title>
        <authorList>
            <person name="Haridas S."/>
            <person name="Albert R."/>
            <person name="Binder M."/>
            <person name="Bloem J."/>
            <person name="Labutti K."/>
            <person name="Salamov A."/>
            <person name="Andreopoulos B."/>
            <person name="Baker S."/>
            <person name="Barry K."/>
            <person name="Bills G."/>
            <person name="Bluhm B."/>
            <person name="Cannon C."/>
            <person name="Castanera R."/>
            <person name="Culley D."/>
            <person name="Daum C."/>
            <person name="Ezra D."/>
            <person name="Gonzalez J."/>
            <person name="Henrissat B."/>
            <person name="Kuo A."/>
            <person name="Liang C."/>
            <person name="Lipzen A."/>
            <person name="Lutzoni F."/>
            <person name="Magnuson J."/>
            <person name="Mondo S."/>
            <person name="Nolan M."/>
            <person name="Ohm R."/>
            <person name="Pangilinan J."/>
            <person name="Park H.-J."/>
            <person name="Ramirez L."/>
            <person name="Alfaro M."/>
            <person name="Sun H."/>
            <person name="Tritt A."/>
            <person name="Yoshinaga Y."/>
            <person name="Zwiers L.-H."/>
            <person name="Turgeon B."/>
            <person name="Goodwin S."/>
            <person name="Spatafora J."/>
            <person name="Crous P."/>
            <person name="Grigoriev I."/>
        </authorList>
    </citation>
    <scope>NUCLEOTIDE SEQUENCE</scope>
    <source>
        <strain evidence="2">CBS 119687</strain>
    </source>
</reference>
<organism evidence="2 3">
    <name type="scientific">Dothidotthia symphoricarpi CBS 119687</name>
    <dbReference type="NCBI Taxonomy" id="1392245"/>
    <lineage>
        <taxon>Eukaryota</taxon>
        <taxon>Fungi</taxon>
        <taxon>Dikarya</taxon>
        <taxon>Ascomycota</taxon>
        <taxon>Pezizomycotina</taxon>
        <taxon>Dothideomycetes</taxon>
        <taxon>Pleosporomycetidae</taxon>
        <taxon>Pleosporales</taxon>
        <taxon>Dothidotthiaceae</taxon>
        <taxon>Dothidotthia</taxon>
    </lineage>
</organism>
<name>A0A6A6AJX5_9PLEO</name>
<feature type="region of interest" description="Disordered" evidence="1">
    <location>
        <begin position="78"/>
        <end position="201"/>
    </location>
</feature>
<evidence type="ECO:0000256" key="1">
    <source>
        <dbReference type="SAM" id="MobiDB-lite"/>
    </source>
</evidence>
<evidence type="ECO:0000313" key="2">
    <source>
        <dbReference type="EMBL" id="KAF2131224.1"/>
    </source>
</evidence>
<dbReference type="GeneID" id="54403010"/>